<sequence>MLQYLNDSFDFNNFARLVVNQLPPPSGEITSPHGLKTVSDQGVWGKESYVCQDVFEEVNHRTWLKLDTRGRGQALALICFIGLLVELIED</sequence>
<evidence type="ECO:0000313" key="2">
    <source>
        <dbReference type="WBParaSite" id="L893_g32001.t1"/>
    </source>
</evidence>
<protein>
    <submittedName>
        <fullName evidence="2">GPN-loop GTPase 2</fullName>
    </submittedName>
</protein>
<dbReference type="AlphaFoldDB" id="A0A1I8A1Q4"/>
<organism evidence="1 2">
    <name type="scientific">Steinernema glaseri</name>
    <dbReference type="NCBI Taxonomy" id="37863"/>
    <lineage>
        <taxon>Eukaryota</taxon>
        <taxon>Metazoa</taxon>
        <taxon>Ecdysozoa</taxon>
        <taxon>Nematoda</taxon>
        <taxon>Chromadorea</taxon>
        <taxon>Rhabditida</taxon>
        <taxon>Tylenchina</taxon>
        <taxon>Panagrolaimomorpha</taxon>
        <taxon>Strongyloidoidea</taxon>
        <taxon>Steinernematidae</taxon>
        <taxon>Steinernema</taxon>
    </lineage>
</organism>
<dbReference type="Proteomes" id="UP000095287">
    <property type="component" value="Unplaced"/>
</dbReference>
<accession>A0A1I8A1Q4</accession>
<reference evidence="2" key="1">
    <citation type="submission" date="2016-11" db="UniProtKB">
        <authorList>
            <consortium name="WormBaseParasite"/>
        </authorList>
    </citation>
    <scope>IDENTIFICATION</scope>
</reference>
<keyword evidence="1" id="KW-1185">Reference proteome</keyword>
<proteinExistence type="predicted"/>
<dbReference type="WBParaSite" id="L893_g32001.t1">
    <property type="protein sequence ID" value="L893_g32001.t1"/>
    <property type="gene ID" value="L893_g32001"/>
</dbReference>
<name>A0A1I8A1Q4_9BILA</name>
<evidence type="ECO:0000313" key="1">
    <source>
        <dbReference type="Proteomes" id="UP000095287"/>
    </source>
</evidence>